<keyword evidence="12 18" id="KW-0456">Lyase</keyword>
<evidence type="ECO:0000256" key="13">
    <source>
        <dbReference type="NCBIfam" id="TIGR01273"/>
    </source>
</evidence>
<evidence type="ECO:0000259" key="17">
    <source>
        <dbReference type="Pfam" id="PF17944"/>
    </source>
</evidence>
<protein>
    <recommendedName>
        <fullName evidence="5 13">Arginine decarboxylase</fullName>
        <ecNumber evidence="5 13">4.1.1.19</ecNumber>
    </recommendedName>
</protein>
<feature type="domain" description="Arginine decarboxylase C-terminal helical" evidence="17">
    <location>
        <begin position="575"/>
        <end position="626"/>
    </location>
</feature>
<organism evidence="18 19">
    <name type="scientific">Candidatus Methanoperedens nitratireducens</name>
    <dbReference type="NCBI Taxonomy" id="1392998"/>
    <lineage>
        <taxon>Archaea</taxon>
        <taxon>Methanobacteriati</taxon>
        <taxon>Methanobacteriota</taxon>
        <taxon>Stenosarchaea group</taxon>
        <taxon>Methanomicrobia</taxon>
        <taxon>Methanosarcinales</taxon>
        <taxon>ANME-2 cluster</taxon>
        <taxon>Candidatus Methanoperedentaceae</taxon>
        <taxon>Candidatus Methanoperedens</taxon>
    </lineage>
</organism>
<evidence type="ECO:0000256" key="5">
    <source>
        <dbReference type="ARBA" id="ARBA00012426"/>
    </source>
</evidence>
<dbReference type="Pfam" id="PF17944">
    <property type="entry name" value="Arg_decarbox_C"/>
    <property type="match status" value="1"/>
</dbReference>
<dbReference type="EMBL" id="LKCM01000210">
    <property type="protein sequence ID" value="KPQ42687.1"/>
    <property type="molecule type" value="Genomic_DNA"/>
</dbReference>
<dbReference type="SUPFAM" id="SSF51419">
    <property type="entry name" value="PLP-binding barrel"/>
    <property type="match status" value="1"/>
</dbReference>
<dbReference type="GO" id="GO:0008295">
    <property type="term" value="P:spermidine biosynthetic process"/>
    <property type="evidence" value="ECO:0007669"/>
    <property type="project" value="UniProtKB-UniRule"/>
</dbReference>
<comment type="function">
    <text evidence="3">Catalyzes the biosynthesis of agmatine from arginine.</text>
</comment>
<dbReference type="PANTHER" id="PTHR43295:SF9">
    <property type="entry name" value="BIOSYNTHETIC ARGININE DECARBOXYLASE"/>
    <property type="match status" value="1"/>
</dbReference>
<dbReference type="InterPro" id="IPR022653">
    <property type="entry name" value="De-COase2_pyr-phos_BS"/>
</dbReference>
<dbReference type="CDD" id="cd06830">
    <property type="entry name" value="PLPDE_III_ADC"/>
    <property type="match status" value="1"/>
</dbReference>
<keyword evidence="6" id="KW-0479">Metal-binding</keyword>
<evidence type="ECO:0000256" key="6">
    <source>
        <dbReference type="ARBA" id="ARBA00022723"/>
    </source>
</evidence>
<dbReference type="Gene3D" id="3.20.20.10">
    <property type="entry name" value="Alanine racemase"/>
    <property type="match status" value="1"/>
</dbReference>
<dbReference type="InterPro" id="IPR009006">
    <property type="entry name" value="Ala_racemase/Decarboxylase_C"/>
</dbReference>
<evidence type="ECO:0000256" key="1">
    <source>
        <dbReference type="ARBA" id="ARBA00001933"/>
    </source>
</evidence>
<keyword evidence="11" id="KW-0620">Polyamine biosynthesis</keyword>
<reference evidence="18 19" key="1">
    <citation type="submission" date="2015-09" db="EMBL/GenBank/DDBJ databases">
        <title>A metagenomics-based metabolic model of nitrate-dependent anaerobic oxidation of methane by Methanoperedens-like archaea.</title>
        <authorList>
            <person name="Arshad A."/>
            <person name="Speth D.R."/>
            <person name="De Graaf R.M."/>
            <person name="Op Den Camp H.J."/>
            <person name="Jetten M.S."/>
            <person name="Welte C.U."/>
        </authorList>
    </citation>
    <scope>NUCLEOTIDE SEQUENCE [LARGE SCALE GENOMIC DNA]</scope>
</reference>
<evidence type="ECO:0000256" key="9">
    <source>
        <dbReference type="ARBA" id="ARBA00022898"/>
    </source>
</evidence>
<proteinExistence type="inferred from homology"/>
<keyword evidence="9 14" id="KW-0663">Pyridoxal phosphate</keyword>
<dbReference type="PRINTS" id="PR01179">
    <property type="entry name" value="ODADCRBXLASE"/>
</dbReference>
<dbReference type="Pfam" id="PF02784">
    <property type="entry name" value="Orn_Arg_deC_N"/>
    <property type="match status" value="1"/>
</dbReference>
<dbReference type="InterPro" id="IPR040634">
    <property type="entry name" value="Arg_decarb_HB"/>
</dbReference>
<evidence type="ECO:0000256" key="8">
    <source>
        <dbReference type="ARBA" id="ARBA00022842"/>
    </source>
</evidence>
<dbReference type="InterPro" id="IPR022644">
    <property type="entry name" value="De-COase2_N"/>
</dbReference>
<dbReference type="EC" id="4.1.1.19" evidence="5 13"/>
<dbReference type="PRINTS" id="PR01180">
    <property type="entry name" value="ARGDCRBXLASE"/>
</dbReference>
<dbReference type="GO" id="GO:0008792">
    <property type="term" value="F:arginine decarboxylase activity"/>
    <property type="evidence" value="ECO:0007669"/>
    <property type="project" value="UniProtKB-UniRule"/>
</dbReference>
<dbReference type="AlphaFoldDB" id="A0A0P8DY51"/>
<comment type="cofactor">
    <cofactor evidence="2">
        <name>Mg(2+)</name>
        <dbReference type="ChEBI" id="CHEBI:18420"/>
    </cofactor>
</comment>
<dbReference type="InterPro" id="IPR041128">
    <property type="entry name" value="Arg_decarbox_C"/>
</dbReference>
<keyword evidence="10" id="KW-0745">Spermidine biosynthesis</keyword>
<dbReference type="Gene3D" id="1.10.287.3440">
    <property type="match status" value="1"/>
</dbReference>
<feature type="domain" description="Arginine decarboxylase helical bundle" evidence="16">
    <location>
        <begin position="366"/>
        <end position="446"/>
    </location>
</feature>
<evidence type="ECO:0000256" key="2">
    <source>
        <dbReference type="ARBA" id="ARBA00001946"/>
    </source>
</evidence>
<evidence type="ECO:0000259" key="15">
    <source>
        <dbReference type="Pfam" id="PF02784"/>
    </source>
</evidence>
<evidence type="ECO:0000313" key="19">
    <source>
        <dbReference type="Proteomes" id="UP000050360"/>
    </source>
</evidence>
<dbReference type="InterPro" id="IPR029066">
    <property type="entry name" value="PLP-binding_barrel"/>
</dbReference>
<evidence type="ECO:0000259" key="16">
    <source>
        <dbReference type="Pfam" id="PF17810"/>
    </source>
</evidence>
<dbReference type="SUPFAM" id="SSF50621">
    <property type="entry name" value="Alanine racemase C-terminal domain-like"/>
    <property type="match status" value="1"/>
</dbReference>
<dbReference type="GO" id="GO:0006527">
    <property type="term" value="P:L-arginine catabolic process"/>
    <property type="evidence" value="ECO:0007669"/>
    <property type="project" value="InterPro"/>
</dbReference>
<sequence length="628" mass="71263">MWKIEDAIELYGIERWGSGYFSVNRNGNLIVKPTKNDAQVIDLKNVVDSLVSKKINYPILFRFPQILESQIKTLNSAFSNSILEYKYNNTYQGIFPMKVNQRKEVIEEIVKSGKKYNMGLEVGTKAELLAALSFDLSNDALLICNGFKDDEYLHLALNAIKLSNKVVIIIDEFSETKRLLEIAKQLNVKPIIGIRAKLYSRGSGKWAESGGESSKFGLSTTEILECVKIISEYNMIDQLQVLHFHIGSQITEIRRIQKAVKEAARVYAKIKLKHINIKYFNIGGGLGIDYDGSKTSSDASANYTIQEYANNVVYSLKEVCDEENVTHPIILSESGRAISAYHSVLVINIKGNKNGDLNKRVELRGNEPHIITELYDAFKEINIKNYVEFYHDALLHREELLSLFNLGEIELEEKSMGEILFWQLCEKAIGFAKETENKSDDFDDLNKLLSKKYIGNFSVFQSVPDFWAIKQLFPVVPVSRNNEKPTEYGTIVDITCDSDGEIDKFVDLKDVKEILELHELNNGSYYLAVLLIGAYQDTIGDYHNLFGSANEAHIIVDESGGWHIKQIVNGDRNCDVLGYVKYNNSYLLSAFESEVNQAVKECGLSKSDAEDIMNNYKNVMNRYTYLDI</sequence>
<dbReference type="PIRSF" id="PIRSF001336">
    <property type="entry name" value="Arg_decrbxlase"/>
    <property type="match status" value="1"/>
</dbReference>
<feature type="active site" description="Proton donor" evidence="14">
    <location>
        <position position="496"/>
    </location>
</feature>
<comment type="caution">
    <text evidence="18">The sequence shown here is derived from an EMBL/GenBank/DDBJ whole genome shotgun (WGS) entry which is preliminary data.</text>
</comment>
<comment type="cofactor">
    <cofactor evidence="1 14">
        <name>pyridoxal 5'-phosphate</name>
        <dbReference type="ChEBI" id="CHEBI:597326"/>
    </cofactor>
</comment>
<evidence type="ECO:0000313" key="18">
    <source>
        <dbReference type="EMBL" id="KPQ42687.1"/>
    </source>
</evidence>
<evidence type="ECO:0000256" key="11">
    <source>
        <dbReference type="ARBA" id="ARBA00023115"/>
    </source>
</evidence>
<dbReference type="NCBIfam" id="TIGR01273">
    <property type="entry name" value="speA"/>
    <property type="match status" value="1"/>
</dbReference>
<feature type="modified residue" description="N6-(pyridoxal phosphate)lysine" evidence="14">
    <location>
        <position position="98"/>
    </location>
</feature>
<dbReference type="Pfam" id="PF17810">
    <property type="entry name" value="Arg_decarb_HB"/>
    <property type="match status" value="1"/>
</dbReference>
<dbReference type="PATRIC" id="fig|1719120.3.peg.3002"/>
<dbReference type="Gene3D" id="1.20.58.930">
    <property type="match status" value="1"/>
</dbReference>
<evidence type="ECO:0000256" key="3">
    <source>
        <dbReference type="ARBA" id="ARBA00002257"/>
    </source>
</evidence>
<keyword evidence="8" id="KW-0460">Magnesium</keyword>
<keyword evidence="7" id="KW-0210">Decarboxylase</keyword>
<feature type="domain" description="Orn/DAP/Arg decarboxylase 2 N-terminal" evidence="15">
    <location>
        <begin position="90"/>
        <end position="340"/>
    </location>
</feature>
<accession>A0A0P8DY51</accession>
<comment type="similarity">
    <text evidence="4">Belongs to the Orn/Lys/Arg decarboxylase class-II family. SpeA subfamily.</text>
</comment>
<evidence type="ECO:0000256" key="10">
    <source>
        <dbReference type="ARBA" id="ARBA00023066"/>
    </source>
</evidence>
<name>A0A0P8DY51_9EURY</name>
<evidence type="ECO:0000256" key="7">
    <source>
        <dbReference type="ARBA" id="ARBA00022793"/>
    </source>
</evidence>
<dbReference type="InterPro" id="IPR000183">
    <property type="entry name" value="Orn/DAP/Arg_de-COase"/>
</dbReference>
<dbReference type="InterPro" id="IPR002985">
    <property type="entry name" value="Arg_decrbxlase"/>
</dbReference>
<dbReference type="PROSITE" id="PS00878">
    <property type="entry name" value="ODR_DC_2_1"/>
    <property type="match status" value="1"/>
</dbReference>
<gene>
    <name evidence="18" type="primary">lysA_3</name>
    <name evidence="18" type="ORF">MPEBLZ_02751</name>
</gene>
<evidence type="ECO:0000256" key="4">
    <source>
        <dbReference type="ARBA" id="ARBA00008357"/>
    </source>
</evidence>
<dbReference type="NCBIfam" id="NF003763">
    <property type="entry name" value="PRK05354.1"/>
    <property type="match status" value="1"/>
</dbReference>
<evidence type="ECO:0000256" key="12">
    <source>
        <dbReference type="ARBA" id="ARBA00023239"/>
    </source>
</evidence>
<dbReference type="Gene3D" id="2.40.37.10">
    <property type="entry name" value="Lyase, Ornithine Decarboxylase, Chain A, domain 1"/>
    <property type="match status" value="1"/>
</dbReference>
<dbReference type="PANTHER" id="PTHR43295">
    <property type="entry name" value="ARGININE DECARBOXYLASE"/>
    <property type="match status" value="1"/>
</dbReference>
<evidence type="ECO:0000256" key="14">
    <source>
        <dbReference type="PIRSR" id="PIRSR600183-50"/>
    </source>
</evidence>
<dbReference type="GO" id="GO:0046872">
    <property type="term" value="F:metal ion binding"/>
    <property type="evidence" value="ECO:0007669"/>
    <property type="project" value="UniProtKB-KW"/>
</dbReference>
<dbReference type="Proteomes" id="UP000050360">
    <property type="component" value="Unassembled WGS sequence"/>
</dbReference>